<name>A0A4D9EB80_9SAUR</name>
<comment type="caution">
    <text evidence="1">The sequence shown here is derived from an EMBL/GenBank/DDBJ whole genome shotgun (WGS) entry which is preliminary data.</text>
</comment>
<proteinExistence type="predicted"/>
<accession>A0A4D9EB80</accession>
<reference evidence="1 2" key="2">
    <citation type="submission" date="2019-04" db="EMBL/GenBank/DDBJ databases">
        <title>The genome sequence of big-headed turtle.</title>
        <authorList>
            <person name="Gong S."/>
        </authorList>
    </citation>
    <scope>NUCLEOTIDE SEQUENCE [LARGE SCALE GENOMIC DNA]</scope>
    <source>
        <strain evidence="1">DO16091913</strain>
        <tissue evidence="1">Muscle</tissue>
    </source>
</reference>
<evidence type="ECO:0000313" key="1">
    <source>
        <dbReference type="EMBL" id="TFK03944.1"/>
    </source>
</evidence>
<organism evidence="1 2">
    <name type="scientific">Platysternon megacephalum</name>
    <name type="common">big-headed turtle</name>
    <dbReference type="NCBI Taxonomy" id="55544"/>
    <lineage>
        <taxon>Eukaryota</taxon>
        <taxon>Metazoa</taxon>
        <taxon>Chordata</taxon>
        <taxon>Craniata</taxon>
        <taxon>Vertebrata</taxon>
        <taxon>Euteleostomi</taxon>
        <taxon>Archelosauria</taxon>
        <taxon>Testudinata</taxon>
        <taxon>Testudines</taxon>
        <taxon>Cryptodira</taxon>
        <taxon>Durocryptodira</taxon>
        <taxon>Testudinoidea</taxon>
        <taxon>Platysternidae</taxon>
        <taxon>Platysternon</taxon>
    </lineage>
</organism>
<reference evidence="1 2" key="1">
    <citation type="submission" date="2019-04" db="EMBL/GenBank/DDBJ databases">
        <title>Draft genome of the big-headed turtle Platysternon megacephalum.</title>
        <authorList>
            <person name="Gong S."/>
        </authorList>
    </citation>
    <scope>NUCLEOTIDE SEQUENCE [LARGE SCALE GENOMIC DNA]</scope>
    <source>
        <strain evidence="1">DO16091913</strain>
        <tissue evidence="1">Muscle</tissue>
    </source>
</reference>
<sequence>MFAIHYIIYGTEMWTDHLYTHTDPHASSGTLTGKTWCFSQITLNSVAILGIAHSEALKQFMTLLLLRCKLNFTISECVSYECHNLYKCISQLPMGQANSHNMVLDLAEREDPHQ</sequence>
<keyword evidence="2" id="KW-1185">Reference proteome</keyword>
<evidence type="ECO:0000313" key="2">
    <source>
        <dbReference type="Proteomes" id="UP000297703"/>
    </source>
</evidence>
<protein>
    <submittedName>
        <fullName evidence="1">Nuclear pore complex protein Nup214</fullName>
    </submittedName>
</protein>
<dbReference type="EMBL" id="QXTE01000149">
    <property type="protein sequence ID" value="TFK03944.1"/>
    <property type="molecule type" value="Genomic_DNA"/>
</dbReference>
<dbReference type="AlphaFoldDB" id="A0A4D9EB80"/>
<gene>
    <name evidence="1" type="ORF">DR999_PMT13616</name>
</gene>
<dbReference type="Proteomes" id="UP000297703">
    <property type="component" value="Unassembled WGS sequence"/>
</dbReference>